<accession>A0AAE1DQX2</accession>
<dbReference type="Proteomes" id="UP001283361">
    <property type="component" value="Unassembled WGS sequence"/>
</dbReference>
<reference evidence="2" key="1">
    <citation type="journal article" date="2023" name="G3 (Bethesda)">
        <title>A reference genome for the long-term kleptoplast-retaining sea slug Elysia crispata morphotype clarki.</title>
        <authorList>
            <person name="Eastman K.E."/>
            <person name="Pendleton A.L."/>
            <person name="Shaikh M.A."/>
            <person name="Suttiyut T."/>
            <person name="Ogas R."/>
            <person name="Tomko P."/>
            <person name="Gavelis G."/>
            <person name="Widhalm J.R."/>
            <person name="Wisecaver J.H."/>
        </authorList>
    </citation>
    <scope>NUCLEOTIDE SEQUENCE</scope>
    <source>
        <strain evidence="2">ECLA1</strain>
    </source>
</reference>
<evidence type="ECO:0000313" key="2">
    <source>
        <dbReference type="EMBL" id="KAK3779761.1"/>
    </source>
</evidence>
<sequence length="75" mass="8307">MEHRLLREHGPELDITRAGPEKYGLQGQLACKTKDECEKEGERPKQDSSLSSTKAQGATTLSRIVIKGRLLSNKS</sequence>
<feature type="region of interest" description="Disordered" evidence="1">
    <location>
        <begin position="34"/>
        <end position="58"/>
    </location>
</feature>
<evidence type="ECO:0000256" key="1">
    <source>
        <dbReference type="SAM" id="MobiDB-lite"/>
    </source>
</evidence>
<feature type="compositionally biased region" description="Basic and acidic residues" evidence="1">
    <location>
        <begin position="34"/>
        <end position="46"/>
    </location>
</feature>
<name>A0AAE1DQX2_9GAST</name>
<dbReference type="EMBL" id="JAWDGP010002811">
    <property type="protein sequence ID" value="KAK3779761.1"/>
    <property type="molecule type" value="Genomic_DNA"/>
</dbReference>
<comment type="caution">
    <text evidence="2">The sequence shown here is derived from an EMBL/GenBank/DDBJ whole genome shotgun (WGS) entry which is preliminary data.</text>
</comment>
<keyword evidence="3" id="KW-1185">Reference proteome</keyword>
<dbReference type="AlphaFoldDB" id="A0AAE1DQX2"/>
<proteinExistence type="predicted"/>
<feature type="compositionally biased region" description="Polar residues" evidence="1">
    <location>
        <begin position="47"/>
        <end position="58"/>
    </location>
</feature>
<gene>
    <name evidence="2" type="ORF">RRG08_035899</name>
</gene>
<protein>
    <submittedName>
        <fullName evidence="2">Uncharacterized protein</fullName>
    </submittedName>
</protein>
<evidence type="ECO:0000313" key="3">
    <source>
        <dbReference type="Proteomes" id="UP001283361"/>
    </source>
</evidence>
<organism evidence="2 3">
    <name type="scientific">Elysia crispata</name>
    <name type="common">lettuce slug</name>
    <dbReference type="NCBI Taxonomy" id="231223"/>
    <lineage>
        <taxon>Eukaryota</taxon>
        <taxon>Metazoa</taxon>
        <taxon>Spiralia</taxon>
        <taxon>Lophotrochozoa</taxon>
        <taxon>Mollusca</taxon>
        <taxon>Gastropoda</taxon>
        <taxon>Heterobranchia</taxon>
        <taxon>Euthyneura</taxon>
        <taxon>Panpulmonata</taxon>
        <taxon>Sacoglossa</taxon>
        <taxon>Placobranchoidea</taxon>
        <taxon>Plakobranchidae</taxon>
        <taxon>Elysia</taxon>
    </lineage>
</organism>